<dbReference type="GO" id="GO:0003677">
    <property type="term" value="F:DNA binding"/>
    <property type="evidence" value="ECO:0007669"/>
    <property type="project" value="InterPro"/>
</dbReference>
<name>A0A8S5N2C4_9CAUD</name>
<organism evidence="1">
    <name type="scientific">Podoviridae sp. ctzMH52</name>
    <dbReference type="NCBI Taxonomy" id="2826596"/>
    <lineage>
        <taxon>Viruses</taxon>
        <taxon>Duplodnaviria</taxon>
        <taxon>Heunggongvirae</taxon>
        <taxon>Uroviricota</taxon>
        <taxon>Caudoviricetes</taxon>
    </lineage>
</organism>
<dbReference type="EMBL" id="BK015048">
    <property type="protein sequence ID" value="DAD88813.1"/>
    <property type="molecule type" value="Genomic_DNA"/>
</dbReference>
<reference evidence="1" key="1">
    <citation type="journal article" date="2021" name="Proc. Natl. Acad. Sci. U.S.A.">
        <title>A Catalog of Tens of Thousands of Viruses from Human Metagenomes Reveals Hidden Associations with Chronic Diseases.</title>
        <authorList>
            <person name="Tisza M.J."/>
            <person name="Buck C.B."/>
        </authorList>
    </citation>
    <scope>NUCLEOTIDE SEQUENCE</scope>
    <source>
        <strain evidence="1">CtzMH52</strain>
    </source>
</reference>
<sequence>MKPEELIRKTVKERGMTITAASKMSGVKYSRLQPALGGAAELRADEYISLCLLLDVDPRAYRDMK</sequence>
<protein>
    <submittedName>
        <fullName evidence="1">DNA complex-sensing repressor</fullName>
    </submittedName>
</protein>
<dbReference type="SUPFAM" id="SSF47413">
    <property type="entry name" value="lambda repressor-like DNA-binding domains"/>
    <property type="match status" value="1"/>
</dbReference>
<evidence type="ECO:0000313" key="1">
    <source>
        <dbReference type="EMBL" id="DAD88813.1"/>
    </source>
</evidence>
<accession>A0A8S5N2C4</accession>
<proteinExistence type="predicted"/>
<dbReference type="InterPro" id="IPR010982">
    <property type="entry name" value="Lambda_DNA-bd_dom_sf"/>
</dbReference>